<evidence type="ECO:0000313" key="2">
    <source>
        <dbReference type="Proteomes" id="UP000002316"/>
    </source>
</evidence>
<accession>C9ZJ33</accession>
<protein>
    <submittedName>
        <fullName evidence="1">Uncharacterized protein</fullName>
    </submittedName>
</protein>
<dbReference type="RefSeq" id="XP_011771697.1">
    <property type="nucleotide sequence ID" value="XM_011773395.1"/>
</dbReference>
<reference evidence="2" key="1">
    <citation type="journal article" date="2010" name="PLoS Negl. Trop. Dis.">
        <title>The genome sequence of Trypanosoma brucei gambiense, causative agent of chronic human african trypanosomiasis.</title>
        <authorList>
            <person name="Jackson A.P."/>
            <person name="Sanders M."/>
            <person name="Berry A."/>
            <person name="McQuillan J."/>
            <person name="Aslett M.A."/>
            <person name="Quail M.A."/>
            <person name="Chukualim B."/>
            <person name="Capewell P."/>
            <person name="MacLeod A."/>
            <person name="Melville S.E."/>
            <person name="Gibson W."/>
            <person name="Barry J.D."/>
            <person name="Berriman M."/>
            <person name="Hertz-Fowler C."/>
        </authorList>
    </citation>
    <scope>NUCLEOTIDE SEQUENCE [LARGE SCALE GENOMIC DNA]</scope>
    <source>
        <strain evidence="2">MHOM/CI/86/DAL972</strain>
    </source>
</reference>
<sequence length="113" mass="12006">MVRSLAKEHRFAVNYAQFTPLRRGWRLPAPVAVGLVPFVVLKIVCVSGGRLRCFLICSRCGATGPFGCSICDISSSPRSASLFDGYSVACALLSVGIGALPCHGGWPPSLHML</sequence>
<dbReference type="AlphaFoldDB" id="C9ZJ33"/>
<gene>
    <name evidence="1" type="ORF">TbgDal_II1180</name>
</gene>
<dbReference type="KEGG" id="tbg:TbgDal_II1180"/>
<organism evidence="1 2">
    <name type="scientific">Trypanosoma brucei gambiense (strain MHOM/CI/86/DAL972)</name>
    <dbReference type="NCBI Taxonomy" id="679716"/>
    <lineage>
        <taxon>Eukaryota</taxon>
        <taxon>Discoba</taxon>
        <taxon>Euglenozoa</taxon>
        <taxon>Kinetoplastea</taxon>
        <taxon>Metakinetoplastina</taxon>
        <taxon>Trypanosomatida</taxon>
        <taxon>Trypanosomatidae</taxon>
        <taxon>Trypanosoma</taxon>
    </lineage>
</organism>
<name>C9ZJ33_TRYB9</name>
<evidence type="ECO:0000313" key="1">
    <source>
        <dbReference type="EMBL" id="CBH09391.1"/>
    </source>
</evidence>
<dbReference type="Proteomes" id="UP000002316">
    <property type="component" value="Chromosome 2"/>
</dbReference>
<dbReference type="GeneID" id="23858523"/>
<dbReference type="EMBL" id="FN554965">
    <property type="protein sequence ID" value="CBH09391.1"/>
    <property type="molecule type" value="Genomic_DNA"/>
</dbReference>
<proteinExistence type="predicted"/>